<dbReference type="SUPFAM" id="SSF52540">
    <property type="entry name" value="P-loop containing nucleoside triphosphate hydrolases"/>
    <property type="match status" value="1"/>
</dbReference>
<dbReference type="EMBL" id="BAABIC010000038">
    <property type="protein sequence ID" value="GAA4713609.1"/>
    <property type="molecule type" value="Genomic_DNA"/>
</dbReference>
<feature type="region of interest" description="Disordered" evidence="4">
    <location>
        <begin position="915"/>
        <end position="976"/>
    </location>
</feature>
<name>A0ABP8XRF4_9PSEU</name>
<evidence type="ECO:0000313" key="7">
    <source>
        <dbReference type="Proteomes" id="UP001500325"/>
    </source>
</evidence>
<comment type="caution">
    <text evidence="6">The sequence shown here is derived from an EMBL/GenBank/DDBJ whole genome shotgun (WGS) entry which is preliminary data.</text>
</comment>
<dbReference type="InterPro" id="IPR011990">
    <property type="entry name" value="TPR-like_helical_dom_sf"/>
</dbReference>
<reference evidence="7" key="1">
    <citation type="journal article" date="2019" name="Int. J. Syst. Evol. Microbiol.">
        <title>The Global Catalogue of Microorganisms (GCM) 10K type strain sequencing project: providing services to taxonomists for standard genome sequencing and annotation.</title>
        <authorList>
            <consortium name="The Broad Institute Genomics Platform"/>
            <consortium name="The Broad Institute Genome Sequencing Center for Infectious Disease"/>
            <person name="Wu L."/>
            <person name="Ma J."/>
        </authorList>
    </citation>
    <scope>NUCLEOTIDE SEQUENCE [LARGE SCALE GENOMIC DNA]</scope>
    <source>
        <strain evidence="7">JCM 18055</strain>
    </source>
</reference>
<dbReference type="InterPro" id="IPR001867">
    <property type="entry name" value="OmpR/PhoB-type_DNA-bd"/>
</dbReference>
<dbReference type="InterPro" id="IPR005158">
    <property type="entry name" value="BTAD"/>
</dbReference>
<accession>A0ABP8XRF4</accession>
<feature type="DNA-binding region" description="OmpR/PhoB-type" evidence="3">
    <location>
        <begin position="6"/>
        <end position="105"/>
    </location>
</feature>
<dbReference type="Proteomes" id="UP001500325">
    <property type="component" value="Unassembled WGS sequence"/>
</dbReference>
<keyword evidence="7" id="KW-1185">Reference proteome</keyword>
<evidence type="ECO:0000259" key="5">
    <source>
        <dbReference type="PROSITE" id="PS51755"/>
    </source>
</evidence>
<dbReference type="InterPro" id="IPR036388">
    <property type="entry name" value="WH-like_DNA-bd_sf"/>
</dbReference>
<dbReference type="PANTHER" id="PTHR47691">
    <property type="entry name" value="REGULATOR-RELATED"/>
    <property type="match status" value="1"/>
</dbReference>
<dbReference type="SUPFAM" id="SSF46894">
    <property type="entry name" value="C-terminal effector domain of the bipartite response regulators"/>
    <property type="match status" value="1"/>
</dbReference>
<dbReference type="PANTHER" id="PTHR47691:SF3">
    <property type="entry name" value="HTH-TYPE TRANSCRIPTIONAL REGULATOR RV0890C-RELATED"/>
    <property type="match status" value="1"/>
</dbReference>
<evidence type="ECO:0000313" key="6">
    <source>
        <dbReference type="EMBL" id="GAA4713609.1"/>
    </source>
</evidence>
<evidence type="ECO:0000256" key="2">
    <source>
        <dbReference type="ARBA" id="ARBA00023125"/>
    </source>
</evidence>
<keyword evidence="2 3" id="KW-0238">DNA-binding</keyword>
<protein>
    <submittedName>
        <fullName evidence="6">BTAD domain-containing putative transcriptional regulator</fullName>
    </submittedName>
</protein>
<dbReference type="PROSITE" id="PS51755">
    <property type="entry name" value="OMPR_PHOB"/>
    <property type="match status" value="1"/>
</dbReference>
<dbReference type="SUPFAM" id="SSF48452">
    <property type="entry name" value="TPR-like"/>
    <property type="match status" value="1"/>
</dbReference>
<dbReference type="Gene3D" id="1.10.10.10">
    <property type="entry name" value="Winged helix-like DNA-binding domain superfamily/Winged helix DNA-binding domain"/>
    <property type="match status" value="1"/>
</dbReference>
<feature type="domain" description="OmpR/PhoB-type" evidence="5">
    <location>
        <begin position="6"/>
        <end position="105"/>
    </location>
</feature>
<dbReference type="Pfam" id="PF00486">
    <property type="entry name" value="Trans_reg_C"/>
    <property type="match status" value="1"/>
</dbReference>
<proteinExistence type="inferred from homology"/>
<evidence type="ECO:0000256" key="3">
    <source>
        <dbReference type="PROSITE-ProRule" id="PRU01091"/>
    </source>
</evidence>
<feature type="region of interest" description="Disordered" evidence="4">
    <location>
        <begin position="989"/>
        <end position="1014"/>
    </location>
</feature>
<dbReference type="InterPro" id="IPR027417">
    <property type="entry name" value="P-loop_NTPase"/>
</dbReference>
<evidence type="ECO:0000256" key="1">
    <source>
        <dbReference type="ARBA" id="ARBA00005820"/>
    </source>
</evidence>
<sequence>MSREGEPVTGVDGTVEVGVLGPLRLVVGGTEVPVPGPKRRAVLALLALAEGRAVTVDHLLDAVWPAEVPESGRAALHSHVSRLRGTLGPAADRLATLEGAYRLDLGPDALDTARARRLLAGSREAEAPAAIAALREADALWRGPVLADLLGVEPVAASVVALDELRRAVSDELVHRCVEAGRAAEVLDRAAAAVAAEPLREAAVRLLVRALAAVGRTTDALAAAREHRRLLAEETGLDPSAALGELERAVASGELGAEVPRPVRRAAVPPTPLVGREASLAAVRALVGTERLVTLVGPGGVGKTRLAREVAGDGPTVLLAPVTDPAAVPHALAAAFSVRVTRGDVLSACVAVLAPERGVVLLDNCEHVLDAARDVVAALLDGCPGLTVLATSRTPLGLPAETVHRLGPLQLPLGGAGDLRAVPAVAVFLDRAARARPGFTAGPADLDVVAEIVRRLDGVPLAIELAAGRLSVLGLADLRDRLDRALDLLGGGRPSADARHRTLRATVDWSYALLPPAEQRLFRHLAVFADGVDLGTAERLAEEITESAAITEGDAGGGADPAVALAHLADASVLEVDFGGGTRYRMLETLRAYGLDRLAAEGETEEAAARLLRWAVDLVRAVDAGIATEREPEADAALRRELGNLRAAWRLARERGDLDTAVELVVGLEDVAGWRGLSELQGWGVELATDPVLTGHPRAGEVTGTAAMAAYHRGDHAQADALGRAALAAGSAPRAAALGHSARQLAALSRAAYDEVLEHGAAAAAVSARPFLNLGVAALAAAYAGDLARARDLRDRTAATAGSPTGRGFAEYVTGEIANAAGDVDAAEPHYLAALDLARAAGSTFLTGIASVGLLSARAAAGRVADALRGYREVVDHWAATGTWTQLWVTLRNLADLLRLLDDPGPAALLDAAADAAPDAPPRPAAVPASEPRAAPSSEPKAAPSSEPRAAPSSEPRAVPSARPGVGSSAGPGRAEALAVARRAVAEHLARGAPVRPGPRAPGAAGRGRPPGPA</sequence>
<feature type="compositionally biased region" description="Low complexity" evidence="4">
    <location>
        <begin position="926"/>
        <end position="964"/>
    </location>
</feature>
<dbReference type="Gene3D" id="3.40.50.300">
    <property type="entry name" value="P-loop containing nucleotide triphosphate hydrolases"/>
    <property type="match status" value="1"/>
</dbReference>
<evidence type="ECO:0000256" key="4">
    <source>
        <dbReference type="SAM" id="MobiDB-lite"/>
    </source>
</evidence>
<dbReference type="InterPro" id="IPR016032">
    <property type="entry name" value="Sig_transdc_resp-reg_C-effctor"/>
</dbReference>
<dbReference type="CDD" id="cd15831">
    <property type="entry name" value="BTAD"/>
    <property type="match status" value="1"/>
</dbReference>
<organism evidence="6 7">
    <name type="scientific">Pseudonocardia yuanmonensis</name>
    <dbReference type="NCBI Taxonomy" id="1095914"/>
    <lineage>
        <taxon>Bacteria</taxon>
        <taxon>Bacillati</taxon>
        <taxon>Actinomycetota</taxon>
        <taxon>Actinomycetes</taxon>
        <taxon>Pseudonocardiales</taxon>
        <taxon>Pseudonocardiaceae</taxon>
        <taxon>Pseudonocardia</taxon>
    </lineage>
</organism>
<dbReference type="SMART" id="SM01043">
    <property type="entry name" value="BTAD"/>
    <property type="match status" value="1"/>
</dbReference>
<dbReference type="PRINTS" id="PR00364">
    <property type="entry name" value="DISEASERSIST"/>
</dbReference>
<gene>
    <name evidence="6" type="ORF">GCM10023215_65780</name>
</gene>
<comment type="similarity">
    <text evidence="1">Belongs to the AfsR/DnrI/RedD regulatory family.</text>
</comment>
<dbReference type="SMART" id="SM00862">
    <property type="entry name" value="Trans_reg_C"/>
    <property type="match status" value="1"/>
</dbReference>
<dbReference type="Gene3D" id="1.25.40.10">
    <property type="entry name" value="Tetratricopeptide repeat domain"/>
    <property type="match status" value="2"/>
</dbReference>
<dbReference type="Pfam" id="PF03704">
    <property type="entry name" value="BTAD"/>
    <property type="match status" value="1"/>
</dbReference>